<dbReference type="RefSeq" id="WP_078812252.1">
    <property type="nucleotide sequence ID" value="NZ_FUYE01000003.1"/>
</dbReference>
<organism evidence="2 3">
    <name type="scientific">Prosthecobacter debontii</name>
    <dbReference type="NCBI Taxonomy" id="48467"/>
    <lineage>
        <taxon>Bacteria</taxon>
        <taxon>Pseudomonadati</taxon>
        <taxon>Verrucomicrobiota</taxon>
        <taxon>Verrucomicrobiia</taxon>
        <taxon>Verrucomicrobiales</taxon>
        <taxon>Verrucomicrobiaceae</taxon>
        <taxon>Prosthecobacter</taxon>
    </lineage>
</organism>
<dbReference type="EMBL" id="FUYE01000003">
    <property type="protein sequence ID" value="SKA84667.1"/>
    <property type="molecule type" value="Genomic_DNA"/>
</dbReference>
<keyword evidence="3" id="KW-1185">Reference proteome</keyword>
<dbReference type="STRING" id="48467.SAMN02745166_01041"/>
<accession>A0A1T4X5E6</accession>
<sequence length="171" mass="19564">MKVYDKAPQEVHDRCAQLIESYYPDLAKAELTLDILFAVNENGDAVSHGGYPALAMVRIVNLKDRVKGLADAEITIDQKAYEDMTDEQKDALLDHELHHLIVLRDDDGFIKTDDVGRPKLKIKKHDYQMGWFREVAVRHGRNSPEVYQARILWERDGQAFFPMLLGNQDAA</sequence>
<reference evidence="3" key="1">
    <citation type="submission" date="2017-02" db="EMBL/GenBank/DDBJ databases">
        <authorList>
            <person name="Varghese N."/>
            <person name="Submissions S."/>
        </authorList>
    </citation>
    <scope>NUCLEOTIDE SEQUENCE [LARGE SCALE GENOMIC DNA]</scope>
    <source>
        <strain evidence="3">ATCC 700200</strain>
    </source>
</reference>
<proteinExistence type="predicted"/>
<evidence type="ECO:0000259" key="1">
    <source>
        <dbReference type="Pfam" id="PF18894"/>
    </source>
</evidence>
<dbReference type="AlphaFoldDB" id="A0A1T4X5E6"/>
<feature type="domain" description="Putative phage metallopeptidase" evidence="1">
    <location>
        <begin position="7"/>
        <end position="145"/>
    </location>
</feature>
<evidence type="ECO:0000313" key="2">
    <source>
        <dbReference type="EMBL" id="SKA84667.1"/>
    </source>
</evidence>
<dbReference type="OrthoDB" id="6933687at2"/>
<gene>
    <name evidence="2" type="ORF">SAMN02745166_01041</name>
</gene>
<protein>
    <recommendedName>
        <fullName evidence="1">Putative phage metallopeptidase domain-containing protein</fullName>
    </recommendedName>
</protein>
<dbReference type="Pfam" id="PF18894">
    <property type="entry name" value="PhageMetallopep"/>
    <property type="match status" value="1"/>
</dbReference>
<name>A0A1T4X5E6_9BACT</name>
<dbReference type="InterPro" id="IPR043998">
    <property type="entry name" value="Put_Metallopep"/>
</dbReference>
<evidence type="ECO:0000313" key="3">
    <source>
        <dbReference type="Proteomes" id="UP000190774"/>
    </source>
</evidence>
<dbReference type="Proteomes" id="UP000190774">
    <property type="component" value="Unassembled WGS sequence"/>
</dbReference>